<evidence type="ECO:0000256" key="5">
    <source>
        <dbReference type="ARBA" id="ARBA00022989"/>
    </source>
</evidence>
<feature type="transmembrane region" description="Helical" evidence="7">
    <location>
        <begin position="170"/>
        <end position="200"/>
    </location>
</feature>
<sequence length="262" mass="27689">MIGTTSILIFLLIFVRSIGILFSAPIFGNLQVPTIVKIGLALYLSVIINASETHSMLVASGITINDMTFFVLLIQEALVGVALGLIASFVFYAVQFAGALLDIQIGFSMVSLVNPGFSTPSTPLANLVYILFSLFFIGVHGAANVILALLQSYRYVPIGVAHFGGSVADVFLHATITLFSIGVEIAAPVMLAIFLTNIALAVASRAVPQMNVFFVGLPITLFIGLALVGVLMPALVDLMRELVDIMDQQINSLLLALGSGSA</sequence>
<evidence type="ECO:0000313" key="8">
    <source>
        <dbReference type="EMBL" id="MCI0183603.1"/>
    </source>
</evidence>
<proteinExistence type="inferred from homology"/>
<comment type="caution">
    <text evidence="8">The sequence shown here is derived from an EMBL/GenBank/DDBJ whole genome shotgun (WGS) entry which is preliminary data.</text>
</comment>
<feature type="transmembrane region" description="Helical" evidence="7">
    <location>
        <begin position="40"/>
        <end position="62"/>
    </location>
</feature>
<organism evidence="8 9">
    <name type="scientific">Sulfoacidibacillus ferrooxidans</name>
    <dbReference type="NCBI Taxonomy" id="2005001"/>
    <lineage>
        <taxon>Bacteria</taxon>
        <taxon>Bacillati</taxon>
        <taxon>Bacillota</taxon>
        <taxon>Bacilli</taxon>
        <taxon>Bacillales</taxon>
        <taxon>Alicyclobacillaceae</taxon>
        <taxon>Sulfoacidibacillus</taxon>
    </lineage>
</organism>
<dbReference type="Pfam" id="PF01311">
    <property type="entry name" value="Bac_export_1"/>
    <property type="match status" value="1"/>
</dbReference>
<evidence type="ECO:0000256" key="7">
    <source>
        <dbReference type="SAM" id="Phobius"/>
    </source>
</evidence>
<evidence type="ECO:0000256" key="2">
    <source>
        <dbReference type="ARBA" id="ARBA00009772"/>
    </source>
</evidence>
<protein>
    <recommendedName>
        <fullName evidence="10">Flagellar biosynthetic protein FliR</fullName>
    </recommendedName>
</protein>
<evidence type="ECO:0008006" key="10">
    <source>
        <dbReference type="Google" id="ProtNLM"/>
    </source>
</evidence>
<evidence type="ECO:0000256" key="6">
    <source>
        <dbReference type="ARBA" id="ARBA00023136"/>
    </source>
</evidence>
<reference evidence="8" key="1">
    <citation type="submission" date="2022-03" db="EMBL/GenBank/DDBJ databases">
        <title>Draft Genome Sequence of Firmicute Strain S0AB, a Heterotrophic Iron/Sulfur-Oxidizing Extreme Acidophile.</title>
        <authorList>
            <person name="Vergara E."/>
            <person name="Pakostova E."/>
            <person name="Johnson D.B."/>
            <person name="Holmes D.S."/>
        </authorList>
    </citation>
    <scope>NUCLEOTIDE SEQUENCE</scope>
    <source>
        <strain evidence="8">S0AB</strain>
    </source>
</reference>
<feature type="transmembrane region" description="Helical" evidence="7">
    <location>
        <begin position="69"/>
        <end position="90"/>
    </location>
</feature>
<dbReference type="PANTHER" id="PTHR30065">
    <property type="entry name" value="FLAGELLAR BIOSYNTHETIC PROTEIN FLIR"/>
    <property type="match status" value="1"/>
</dbReference>
<dbReference type="AlphaFoldDB" id="A0A9X1V945"/>
<keyword evidence="9" id="KW-1185">Reference proteome</keyword>
<dbReference type="EMBL" id="JALBUF010000005">
    <property type="protein sequence ID" value="MCI0183603.1"/>
    <property type="molecule type" value="Genomic_DNA"/>
</dbReference>
<evidence type="ECO:0000256" key="1">
    <source>
        <dbReference type="ARBA" id="ARBA00004651"/>
    </source>
</evidence>
<dbReference type="InterPro" id="IPR002010">
    <property type="entry name" value="T3SS_IM_R"/>
</dbReference>
<name>A0A9X1V945_9BACL</name>
<keyword evidence="6 7" id="KW-0472">Membrane</keyword>
<feature type="transmembrane region" description="Helical" evidence="7">
    <location>
        <begin position="127"/>
        <end position="150"/>
    </location>
</feature>
<evidence type="ECO:0000256" key="4">
    <source>
        <dbReference type="ARBA" id="ARBA00022692"/>
    </source>
</evidence>
<feature type="transmembrane region" description="Helical" evidence="7">
    <location>
        <begin position="7"/>
        <end position="28"/>
    </location>
</feature>
<accession>A0A9X1V945</accession>
<dbReference type="PRINTS" id="PR00953">
    <property type="entry name" value="TYPE3IMRPROT"/>
</dbReference>
<dbReference type="PANTHER" id="PTHR30065:SF1">
    <property type="entry name" value="SURFACE PRESENTATION OF ANTIGENS PROTEIN SPAR"/>
    <property type="match status" value="1"/>
</dbReference>
<evidence type="ECO:0000313" key="9">
    <source>
        <dbReference type="Proteomes" id="UP001139263"/>
    </source>
</evidence>
<comment type="similarity">
    <text evidence="2">Belongs to the FliR/MopE/SpaR family.</text>
</comment>
<dbReference type="GO" id="GO:0006605">
    <property type="term" value="P:protein targeting"/>
    <property type="evidence" value="ECO:0007669"/>
    <property type="project" value="InterPro"/>
</dbReference>
<keyword evidence="3" id="KW-1003">Cell membrane</keyword>
<keyword evidence="5 7" id="KW-1133">Transmembrane helix</keyword>
<dbReference type="Proteomes" id="UP001139263">
    <property type="component" value="Unassembled WGS sequence"/>
</dbReference>
<evidence type="ECO:0000256" key="3">
    <source>
        <dbReference type="ARBA" id="ARBA00022475"/>
    </source>
</evidence>
<comment type="subcellular location">
    <subcellularLocation>
        <location evidence="1">Cell membrane</location>
        <topology evidence="1">Multi-pass membrane protein</topology>
    </subcellularLocation>
</comment>
<keyword evidence="4 7" id="KW-0812">Transmembrane</keyword>
<dbReference type="GO" id="GO:0005886">
    <property type="term" value="C:plasma membrane"/>
    <property type="evidence" value="ECO:0007669"/>
    <property type="project" value="UniProtKB-SubCell"/>
</dbReference>
<gene>
    <name evidence="8" type="ORF">MM817_01886</name>
</gene>
<feature type="transmembrane region" description="Helical" evidence="7">
    <location>
        <begin position="212"/>
        <end position="236"/>
    </location>
</feature>